<evidence type="ECO:0000256" key="4">
    <source>
        <dbReference type="ARBA" id="ARBA00022694"/>
    </source>
</evidence>
<dbReference type="PANTHER" id="PTHR23245">
    <property type="entry name" value="TRNA METHYLTRANSFERASE"/>
    <property type="match status" value="1"/>
</dbReference>
<keyword evidence="3 6" id="KW-0949">S-adenosyl-L-methionine</keyword>
<dbReference type="AlphaFoldDB" id="A0A0W0DTS4"/>
<evidence type="ECO:0000256" key="1">
    <source>
        <dbReference type="ARBA" id="ARBA00004797"/>
    </source>
</evidence>
<accession>A0A0W0DTS4</accession>
<comment type="similarity">
    <text evidence="6">Belongs to the class I-like SAM-binding methyltransferase superfamily. TRM5/TYW2 family.</text>
</comment>
<evidence type="ECO:0000313" key="9">
    <source>
        <dbReference type="Proteomes" id="UP000054886"/>
    </source>
</evidence>
<dbReference type="Gene3D" id="3.40.50.150">
    <property type="entry name" value="Vaccinia Virus protein VP39"/>
    <property type="match status" value="1"/>
</dbReference>
<name>A0A0W0DTS4_CANGB</name>
<dbReference type="PANTHER" id="PTHR23245:SF25">
    <property type="entry name" value="TRNA WYBUTOSINE-SYNTHESIZING PROTEIN 2 HOMOLOG"/>
    <property type="match status" value="1"/>
</dbReference>
<protein>
    <recommendedName>
        <fullName evidence="6">tRNA wybutosine-synthesizing protein 2</fullName>
        <shortName evidence="6">tRNA-yW-synthesizing protein 2</shortName>
    </recommendedName>
    <alternativeName>
        <fullName evidence="6">tRNA(Phe) (4-demethylwyosine(37)-C(7)) aminocarboxypropyltransferase</fullName>
    </alternativeName>
</protein>
<dbReference type="GO" id="GO:0102522">
    <property type="term" value="F:tRNA 4-demethylwyosine alpha-amino-alpha-carboxypropyltransferase activity"/>
    <property type="evidence" value="ECO:0007669"/>
    <property type="project" value="UniProtKB-EC"/>
</dbReference>
<proteinExistence type="inferred from homology"/>
<keyword evidence="4 6" id="KW-0819">tRNA processing</keyword>
<dbReference type="GO" id="GO:0031591">
    <property type="term" value="P:wybutosine biosynthetic process"/>
    <property type="evidence" value="ECO:0007669"/>
    <property type="project" value="EnsemblFungi"/>
</dbReference>
<sequence>MVLELVVRDLKLLKPIKTILENEGLFVKPIYSEGEDKIIRTRISDSNHQLLESLGTGVLIREIDGPIIQSHTKNDITEFTRHFFEGKLENATVIKLLEVLPVKYTVFPPLLLFNYSKQRSFLNELWQQTVPSELMDQFYQAMLSAPFLANKKVSHIATNMPIIESDVMRRPFNIVPLYGFKNSIPNEDKIWDSPSAQDFQDALWCQVNQNGIEQVWAPQFTMFSRGNIKEKKRILDTFTDIEGNDVVDMYSGIGYFTLSYLTRNARTVFAFELNPWSVEGLKRGLKANRIDQNRCHIFNESNANCLTRIKEYASIHGPPHIRHINLGLLPSSRDGWPLAVQLYRYQLQFSTDRITIHIHENVHIDHIRDNSFIANTVAQLQEIDSELTYTPTHLEQIKTFAPDVWHICLDVDIDH</sequence>
<comment type="caution">
    <text evidence="8">The sequence shown here is derived from an EMBL/GenBank/DDBJ whole genome shotgun (WGS) entry which is preliminary data.</text>
</comment>
<dbReference type="UniPathway" id="UPA00375"/>
<comment type="function">
    <text evidence="6">S-adenosyl-L-methionine-dependent transferase that acts as a component of the wybutosine biosynthesis pathway. Wybutosine is a hyper modified guanosine with a tricyclic base found at the 3'-position adjacent to the anticodon of eukaryotic phenylalanine tRNA. Catalyzes the transfer of the alpha-amino-alpha-carboxypropyl (acp) group from S-adenosyl-L-methionine to the C-7 position of 4-demethylwyosine (imG-14) to produce wybutosine-86.</text>
</comment>
<keyword evidence="6" id="KW-0963">Cytoplasm</keyword>
<dbReference type="InterPro" id="IPR029063">
    <property type="entry name" value="SAM-dependent_MTases_sf"/>
</dbReference>
<dbReference type="VEuPathDB" id="FungiDB:CAGL0M06809g"/>
<dbReference type="GO" id="GO:0030488">
    <property type="term" value="P:tRNA methylation"/>
    <property type="evidence" value="ECO:0007669"/>
    <property type="project" value="EnsemblFungi"/>
</dbReference>
<comment type="catalytic activity">
    <reaction evidence="5">
        <text>4-demethylwyosine(37) in tRNA(Phe) + S-adenosyl-L-methionine = 4-demethyl-7-[(3S)-3-amino-3-carboxypropyl]wyosine(37) in tRNA(Phe) + S-methyl-5'-thioadenosine + H(+)</text>
        <dbReference type="Rhea" id="RHEA:36355"/>
        <dbReference type="Rhea" id="RHEA-COMP:10164"/>
        <dbReference type="Rhea" id="RHEA-COMP:10378"/>
        <dbReference type="ChEBI" id="CHEBI:15378"/>
        <dbReference type="ChEBI" id="CHEBI:17509"/>
        <dbReference type="ChEBI" id="CHEBI:59789"/>
        <dbReference type="ChEBI" id="CHEBI:64315"/>
        <dbReference type="ChEBI" id="CHEBI:73550"/>
        <dbReference type="EC" id="2.5.1.114"/>
    </reaction>
</comment>
<evidence type="ECO:0000313" key="8">
    <source>
        <dbReference type="EMBL" id="KTB04267.1"/>
    </source>
</evidence>
<dbReference type="GO" id="GO:0008175">
    <property type="term" value="F:tRNA methyltransferase activity"/>
    <property type="evidence" value="ECO:0007669"/>
    <property type="project" value="TreeGrafter"/>
</dbReference>
<dbReference type="VEuPathDB" id="FungiDB:B1J91_M06809g"/>
<evidence type="ECO:0000256" key="3">
    <source>
        <dbReference type="ARBA" id="ARBA00022691"/>
    </source>
</evidence>
<dbReference type="GO" id="GO:0005737">
    <property type="term" value="C:cytoplasm"/>
    <property type="evidence" value="ECO:0007669"/>
    <property type="project" value="UniProtKB-SubCell"/>
</dbReference>
<dbReference type="InterPro" id="IPR026274">
    <property type="entry name" value="tRNA_wybutosine_synth_prot_2"/>
</dbReference>
<gene>
    <name evidence="8" type="ORF">AO440_004146</name>
</gene>
<dbReference type="EMBL" id="LLZZ01000117">
    <property type="protein sequence ID" value="KTB04267.1"/>
    <property type="molecule type" value="Genomic_DNA"/>
</dbReference>
<organism evidence="8 9">
    <name type="scientific">Candida glabrata</name>
    <name type="common">Yeast</name>
    <name type="synonym">Torulopsis glabrata</name>
    <dbReference type="NCBI Taxonomy" id="5478"/>
    <lineage>
        <taxon>Eukaryota</taxon>
        <taxon>Fungi</taxon>
        <taxon>Dikarya</taxon>
        <taxon>Ascomycota</taxon>
        <taxon>Saccharomycotina</taxon>
        <taxon>Saccharomycetes</taxon>
        <taxon>Saccharomycetales</taxon>
        <taxon>Saccharomycetaceae</taxon>
        <taxon>Nakaseomyces</taxon>
    </lineage>
</organism>
<dbReference type="VEuPathDB" id="FungiDB:GVI51_M06765"/>
<feature type="domain" description="SAM-dependent methyltransferase TRM5/TYW2-type" evidence="7">
    <location>
        <begin position="147"/>
        <end position="415"/>
    </location>
</feature>
<dbReference type="SUPFAM" id="SSF53335">
    <property type="entry name" value="S-adenosyl-L-methionine-dependent methyltransferases"/>
    <property type="match status" value="1"/>
</dbReference>
<dbReference type="PIRSF" id="PIRSF038972">
    <property type="entry name" value="Trm12"/>
    <property type="match status" value="1"/>
</dbReference>
<dbReference type="Proteomes" id="UP000054886">
    <property type="component" value="Unassembled WGS sequence"/>
</dbReference>
<comment type="subcellular location">
    <subcellularLocation>
        <location evidence="6">Cytoplasm</location>
    </subcellularLocation>
</comment>
<dbReference type="InterPro" id="IPR056743">
    <property type="entry name" value="TRM5-TYW2-like_MTfase"/>
</dbReference>
<dbReference type="Pfam" id="PF02475">
    <property type="entry name" value="TRM5-TYW2_MTfase"/>
    <property type="match status" value="1"/>
</dbReference>
<reference evidence="8 9" key="1">
    <citation type="submission" date="2015-10" db="EMBL/GenBank/DDBJ databases">
        <title>Draft genomes sequences of Candida glabrata isolates 1A, 1B, 2A, 2B, 3A and 3B.</title>
        <authorList>
            <person name="Haavelsrud O.E."/>
            <person name="Gaustad P."/>
        </authorList>
    </citation>
    <scope>NUCLEOTIDE SEQUENCE [LARGE SCALE GENOMIC DNA]</scope>
    <source>
        <strain evidence="8">910700640</strain>
    </source>
</reference>
<dbReference type="VEuPathDB" id="FungiDB:GWK60_M06765"/>
<evidence type="ECO:0000259" key="7">
    <source>
        <dbReference type="PROSITE" id="PS51684"/>
    </source>
</evidence>
<evidence type="ECO:0000256" key="2">
    <source>
        <dbReference type="ARBA" id="ARBA00022679"/>
    </source>
</evidence>
<comment type="pathway">
    <text evidence="1 6">tRNA modification; wybutosine-tRNA(Phe) biosynthesis.</text>
</comment>
<evidence type="ECO:0000256" key="6">
    <source>
        <dbReference type="PIRNR" id="PIRNR038972"/>
    </source>
</evidence>
<dbReference type="PROSITE" id="PS51684">
    <property type="entry name" value="SAM_MT_TRM5_TYW2"/>
    <property type="match status" value="1"/>
</dbReference>
<dbReference type="InterPro" id="IPR030382">
    <property type="entry name" value="MeTrfase_TRM5/TYW2"/>
</dbReference>
<evidence type="ECO:0000256" key="5">
    <source>
        <dbReference type="ARBA" id="ARBA00049400"/>
    </source>
</evidence>
<keyword evidence="2 6" id="KW-0808">Transferase</keyword>
<dbReference type="GO" id="GO:0008757">
    <property type="term" value="F:S-adenosylmethionine-dependent methyltransferase activity"/>
    <property type="evidence" value="ECO:0007669"/>
    <property type="project" value="EnsemblFungi"/>
</dbReference>